<dbReference type="InterPro" id="IPR029753">
    <property type="entry name" value="D-isomer_DH_CS"/>
</dbReference>
<keyword evidence="1" id="KW-0560">Oxidoreductase</keyword>
<evidence type="ECO:0000313" key="4">
    <source>
        <dbReference type="EMBL" id="MDF1585187.1"/>
    </source>
</evidence>
<reference evidence="4 5" key="1">
    <citation type="submission" date="2023-03" db="EMBL/GenBank/DDBJ databases">
        <title>YIM 152171 draft genome.</title>
        <authorList>
            <person name="Yang Z."/>
        </authorList>
    </citation>
    <scope>NUCLEOTIDE SEQUENCE [LARGE SCALE GENOMIC DNA]</scope>
    <source>
        <strain evidence="4 5">YIM 152171</strain>
    </source>
</reference>
<evidence type="ECO:0000256" key="1">
    <source>
        <dbReference type="ARBA" id="ARBA00023002"/>
    </source>
</evidence>
<dbReference type="SUPFAM" id="SSF51735">
    <property type="entry name" value="NAD(P)-binding Rossmann-fold domains"/>
    <property type="match status" value="1"/>
</dbReference>
<keyword evidence="2" id="KW-0520">NAD</keyword>
<evidence type="ECO:0000256" key="2">
    <source>
        <dbReference type="ARBA" id="ARBA00023027"/>
    </source>
</evidence>
<dbReference type="PROSITE" id="PS00671">
    <property type="entry name" value="D_2_HYDROXYACID_DH_3"/>
    <property type="match status" value="1"/>
</dbReference>
<dbReference type="AlphaFoldDB" id="A0AAP3UXJ3"/>
<comment type="caution">
    <text evidence="4">The sequence shown here is derived from an EMBL/GenBank/DDBJ whole genome shotgun (WGS) entry which is preliminary data.</text>
</comment>
<sequence>MKVVLHTAWANVDRWIAELREQAPDIELRLSSDIGDPAEIDAALVWQPPAGFFEGMTRLRLVQVLGAGIDALVRSGVALPENVPLARLVDPLMSQRMAEYALHGVMRFHRRFDLYERQQQAALWERHFHDDPAEIGVGIMGVGEIGMTTAELLRKVGYDVFGWSRSPRPAAPVKVYAGREELPEFLARCRILVCILPLTGETRGIIDRETLALMPKGSFVINVARGPHVVVDDLLAALDSGRLEGAMLDVFDEEPLPSASPLWSHPKVLVTPHAGAITNPRTAMAIIVEQLRRIERGETPANLVDLERGY</sequence>
<accession>A0AAP3UXJ3</accession>
<proteinExistence type="predicted"/>
<dbReference type="GO" id="GO:0051287">
    <property type="term" value="F:NAD binding"/>
    <property type="evidence" value="ECO:0007669"/>
    <property type="project" value="InterPro"/>
</dbReference>
<dbReference type="PANTHER" id="PTHR43333">
    <property type="entry name" value="2-HACID_DH_C DOMAIN-CONTAINING PROTEIN"/>
    <property type="match status" value="1"/>
</dbReference>
<dbReference type="Proteomes" id="UP001301140">
    <property type="component" value="Unassembled WGS sequence"/>
</dbReference>
<protein>
    <submittedName>
        <fullName evidence="4">Glyoxylate/hydroxypyruvate reductase A</fullName>
    </submittedName>
</protein>
<organism evidence="4 5">
    <name type="scientific">Marinimicrococcus flavescens</name>
    <dbReference type="NCBI Taxonomy" id="3031815"/>
    <lineage>
        <taxon>Bacteria</taxon>
        <taxon>Pseudomonadati</taxon>
        <taxon>Pseudomonadota</taxon>
        <taxon>Alphaproteobacteria</taxon>
        <taxon>Geminicoccales</taxon>
        <taxon>Geminicoccaceae</taxon>
        <taxon>Marinimicrococcus</taxon>
    </lineage>
</organism>
<evidence type="ECO:0000313" key="5">
    <source>
        <dbReference type="Proteomes" id="UP001301140"/>
    </source>
</evidence>
<dbReference type="GO" id="GO:0016616">
    <property type="term" value="F:oxidoreductase activity, acting on the CH-OH group of donors, NAD or NADP as acceptor"/>
    <property type="evidence" value="ECO:0007669"/>
    <property type="project" value="UniProtKB-ARBA"/>
</dbReference>
<dbReference type="PANTHER" id="PTHR43333:SF1">
    <property type="entry name" value="D-ISOMER SPECIFIC 2-HYDROXYACID DEHYDROGENASE NAD-BINDING DOMAIN-CONTAINING PROTEIN"/>
    <property type="match status" value="1"/>
</dbReference>
<feature type="domain" description="D-isomer specific 2-hydroxyacid dehydrogenase NAD-binding" evidence="3">
    <location>
        <begin position="105"/>
        <end position="275"/>
    </location>
</feature>
<keyword evidence="5" id="KW-1185">Reference proteome</keyword>
<dbReference type="RefSeq" id="WP_327787599.1">
    <property type="nucleotide sequence ID" value="NZ_JARGEQ010000013.1"/>
</dbReference>
<dbReference type="Gene3D" id="3.40.50.720">
    <property type="entry name" value="NAD(P)-binding Rossmann-like Domain"/>
    <property type="match status" value="2"/>
</dbReference>
<gene>
    <name evidence="4" type="ORF">PZ740_02170</name>
</gene>
<dbReference type="SUPFAM" id="SSF52283">
    <property type="entry name" value="Formate/glycerate dehydrogenase catalytic domain-like"/>
    <property type="match status" value="1"/>
</dbReference>
<dbReference type="Pfam" id="PF02826">
    <property type="entry name" value="2-Hacid_dh_C"/>
    <property type="match status" value="1"/>
</dbReference>
<evidence type="ECO:0000259" key="3">
    <source>
        <dbReference type="Pfam" id="PF02826"/>
    </source>
</evidence>
<dbReference type="InterPro" id="IPR006140">
    <property type="entry name" value="D-isomer_DH_NAD-bd"/>
</dbReference>
<dbReference type="EMBL" id="JARGEQ010000013">
    <property type="protein sequence ID" value="MDF1585187.1"/>
    <property type="molecule type" value="Genomic_DNA"/>
</dbReference>
<name>A0AAP3UXJ3_9PROT</name>
<dbReference type="CDD" id="cd12164">
    <property type="entry name" value="GDH_like_2"/>
    <property type="match status" value="1"/>
</dbReference>
<dbReference type="InterPro" id="IPR036291">
    <property type="entry name" value="NAD(P)-bd_dom_sf"/>
</dbReference>